<reference evidence="3" key="2">
    <citation type="submission" date="2020-10" db="UniProtKB">
        <authorList>
            <consortium name="WormBaseParasite"/>
        </authorList>
    </citation>
    <scope>IDENTIFICATION</scope>
</reference>
<feature type="region of interest" description="Disordered" evidence="1">
    <location>
        <begin position="1"/>
        <end position="44"/>
    </location>
</feature>
<keyword evidence="2" id="KW-1185">Reference proteome</keyword>
<dbReference type="Proteomes" id="UP000492821">
    <property type="component" value="Unassembled WGS sequence"/>
</dbReference>
<organism evidence="2 3">
    <name type="scientific">Panagrellus redivivus</name>
    <name type="common">Microworm</name>
    <dbReference type="NCBI Taxonomy" id="6233"/>
    <lineage>
        <taxon>Eukaryota</taxon>
        <taxon>Metazoa</taxon>
        <taxon>Ecdysozoa</taxon>
        <taxon>Nematoda</taxon>
        <taxon>Chromadorea</taxon>
        <taxon>Rhabditida</taxon>
        <taxon>Tylenchina</taxon>
        <taxon>Panagrolaimomorpha</taxon>
        <taxon>Panagrolaimoidea</taxon>
        <taxon>Panagrolaimidae</taxon>
        <taxon>Panagrellus</taxon>
    </lineage>
</organism>
<name>A0A7E4UZQ1_PANRE</name>
<dbReference type="WBParaSite" id="Pan_g1465.t1">
    <property type="protein sequence ID" value="Pan_g1465.t1"/>
    <property type="gene ID" value="Pan_g1465"/>
</dbReference>
<feature type="compositionally biased region" description="Basic residues" evidence="1">
    <location>
        <begin position="21"/>
        <end position="30"/>
    </location>
</feature>
<accession>A0A7E4UZQ1</accession>
<feature type="compositionally biased region" description="Basic and acidic residues" evidence="1">
    <location>
        <begin position="31"/>
        <end position="44"/>
    </location>
</feature>
<feature type="compositionally biased region" description="Basic and acidic residues" evidence="1">
    <location>
        <begin position="7"/>
        <end position="20"/>
    </location>
</feature>
<protein>
    <submittedName>
        <fullName evidence="3">Uncharacterized protein</fullName>
    </submittedName>
</protein>
<reference evidence="2" key="1">
    <citation type="journal article" date="2013" name="Genetics">
        <title>The draft genome and transcriptome of Panagrellus redivivus are shaped by the harsh demands of a free-living lifestyle.</title>
        <authorList>
            <person name="Srinivasan J."/>
            <person name="Dillman A.R."/>
            <person name="Macchietto M.G."/>
            <person name="Heikkinen L."/>
            <person name="Lakso M."/>
            <person name="Fracchia K.M."/>
            <person name="Antoshechkin I."/>
            <person name="Mortazavi A."/>
            <person name="Wong G."/>
            <person name="Sternberg P.W."/>
        </authorList>
    </citation>
    <scope>NUCLEOTIDE SEQUENCE [LARGE SCALE GENOMIC DNA]</scope>
    <source>
        <strain evidence="2">MT8872</strain>
    </source>
</reference>
<evidence type="ECO:0000256" key="1">
    <source>
        <dbReference type="SAM" id="MobiDB-lite"/>
    </source>
</evidence>
<evidence type="ECO:0000313" key="2">
    <source>
        <dbReference type="Proteomes" id="UP000492821"/>
    </source>
</evidence>
<evidence type="ECO:0000313" key="3">
    <source>
        <dbReference type="WBParaSite" id="Pan_g1465.t1"/>
    </source>
</evidence>
<proteinExistence type="predicted"/>
<sequence>MLFAVDVDQRGKVGPSDRRHTAMKGTKKGRSQGEEQSSDRRSQCVERLARLVCPTKSGRDNEMVPASLKNAFSMEILRLGGKEAPTAGNKVMHIDLNKTMSLTWVWLQATEGLAVLK</sequence>
<dbReference type="AlphaFoldDB" id="A0A7E4UZQ1"/>